<keyword evidence="2" id="KW-1185">Reference proteome</keyword>
<gene>
    <name evidence="1" type="ORF">HYPSUDRAFT_49321</name>
</gene>
<dbReference type="EMBL" id="KN817687">
    <property type="protein sequence ID" value="KJA14256.1"/>
    <property type="molecule type" value="Genomic_DNA"/>
</dbReference>
<evidence type="ECO:0000313" key="2">
    <source>
        <dbReference type="Proteomes" id="UP000054270"/>
    </source>
</evidence>
<sequence length="73" mass="7658">MSWPRIGPECSSSAHLPGCSLGLPYASSCSLRCLAVGTAIVLSPHPPALPVHPLLLNVDFLTTPRAISSSRSY</sequence>
<reference evidence="2" key="1">
    <citation type="submission" date="2014-04" db="EMBL/GenBank/DDBJ databases">
        <title>Evolutionary Origins and Diversification of the Mycorrhizal Mutualists.</title>
        <authorList>
            <consortium name="DOE Joint Genome Institute"/>
            <consortium name="Mycorrhizal Genomics Consortium"/>
            <person name="Kohler A."/>
            <person name="Kuo A."/>
            <person name="Nagy L.G."/>
            <person name="Floudas D."/>
            <person name="Copeland A."/>
            <person name="Barry K.W."/>
            <person name="Cichocki N."/>
            <person name="Veneault-Fourrey C."/>
            <person name="LaButti K."/>
            <person name="Lindquist E.A."/>
            <person name="Lipzen A."/>
            <person name="Lundell T."/>
            <person name="Morin E."/>
            <person name="Murat C."/>
            <person name="Riley R."/>
            <person name="Ohm R."/>
            <person name="Sun H."/>
            <person name="Tunlid A."/>
            <person name="Henrissat B."/>
            <person name="Grigoriev I.V."/>
            <person name="Hibbett D.S."/>
            <person name="Martin F."/>
        </authorList>
    </citation>
    <scope>NUCLEOTIDE SEQUENCE [LARGE SCALE GENOMIC DNA]</scope>
    <source>
        <strain evidence="2">FD-334 SS-4</strain>
    </source>
</reference>
<name>A0A0D2NCH0_HYPSF</name>
<evidence type="ECO:0000313" key="1">
    <source>
        <dbReference type="EMBL" id="KJA14256.1"/>
    </source>
</evidence>
<protein>
    <submittedName>
        <fullName evidence="1">Uncharacterized protein</fullName>
    </submittedName>
</protein>
<accession>A0A0D2NCH0</accession>
<organism evidence="1 2">
    <name type="scientific">Hypholoma sublateritium (strain FD-334 SS-4)</name>
    <dbReference type="NCBI Taxonomy" id="945553"/>
    <lineage>
        <taxon>Eukaryota</taxon>
        <taxon>Fungi</taxon>
        <taxon>Dikarya</taxon>
        <taxon>Basidiomycota</taxon>
        <taxon>Agaricomycotina</taxon>
        <taxon>Agaricomycetes</taxon>
        <taxon>Agaricomycetidae</taxon>
        <taxon>Agaricales</taxon>
        <taxon>Agaricineae</taxon>
        <taxon>Strophariaceae</taxon>
        <taxon>Hypholoma</taxon>
    </lineage>
</organism>
<dbReference type="Proteomes" id="UP000054270">
    <property type="component" value="Unassembled WGS sequence"/>
</dbReference>
<proteinExistence type="predicted"/>
<dbReference type="AlphaFoldDB" id="A0A0D2NCH0"/>